<accession>A0A6J4KQX7</accession>
<keyword evidence="4 5" id="KW-0472">Membrane</keyword>
<evidence type="ECO:0000256" key="4">
    <source>
        <dbReference type="ARBA" id="ARBA00023136"/>
    </source>
</evidence>
<evidence type="ECO:0000313" key="7">
    <source>
        <dbReference type="EMBL" id="CAA9309336.1"/>
    </source>
</evidence>
<comment type="subcellular location">
    <subcellularLocation>
        <location evidence="1">Membrane</location>
        <topology evidence="1">Multi-pass membrane protein</topology>
    </subcellularLocation>
</comment>
<dbReference type="AlphaFoldDB" id="A0A6J4KQX7"/>
<proteinExistence type="predicted"/>
<organism evidence="7">
    <name type="scientific">uncultured Lysobacter sp</name>
    <dbReference type="NCBI Taxonomy" id="271060"/>
    <lineage>
        <taxon>Bacteria</taxon>
        <taxon>Pseudomonadati</taxon>
        <taxon>Pseudomonadota</taxon>
        <taxon>Gammaproteobacteria</taxon>
        <taxon>Lysobacterales</taxon>
        <taxon>Lysobacteraceae</taxon>
        <taxon>Lysobacter</taxon>
        <taxon>environmental samples</taxon>
    </lineage>
</organism>
<feature type="transmembrane region" description="Helical" evidence="5">
    <location>
        <begin position="87"/>
        <end position="107"/>
    </location>
</feature>
<dbReference type="EMBL" id="CADCUA010000171">
    <property type="protein sequence ID" value="CAA9309336.1"/>
    <property type="molecule type" value="Genomic_DNA"/>
</dbReference>
<dbReference type="PANTHER" id="PTHR37422:SF13">
    <property type="entry name" value="LIPOPOLYSACCHARIDE BIOSYNTHESIS PROTEIN PA4999-RELATED"/>
    <property type="match status" value="1"/>
</dbReference>
<evidence type="ECO:0000256" key="5">
    <source>
        <dbReference type="SAM" id="Phobius"/>
    </source>
</evidence>
<sequence length="347" mass="38318">MLYFVYRRCRQDLNRTRQLILLVLLVAPLTAIEAIYQGVSFGLGEYVETQRATGPFGDTNMANRAGVFYAMFLPMVAAIAVFDKRKFVRIAAVVGCVLLATAILFTYSRQSYLIALVGLLILLMHRSVIAAVFAGLLLVLTVSFFPQSVVDRVTQTQKVDATGQATVDSSTLSRFEIWDGARQMWQDHPAGVGLGRFPTYIGKYTSRDGVDAHNAFVLMWAELGPLGALLMLWIFWRMWTVGRALRRVAAPDDSETIALALGFKITVIAAALSNMYGSPFFEGLVMGSFWLLCGLVERYTELKALEAHGRVAATEAPMSPMMRIADRFPLAARAVPGLRSLQQASRS</sequence>
<feature type="transmembrane region" description="Helical" evidence="5">
    <location>
        <begin position="256"/>
        <end position="276"/>
    </location>
</feature>
<feature type="domain" description="O-antigen ligase-related" evidence="6">
    <location>
        <begin position="95"/>
        <end position="231"/>
    </location>
</feature>
<protein>
    <recommendedName>
        <fullName evidence="6">O-antigen ligase-related domain-containing protein</fullName>
    </recommendedName>
</protein>
<dbReference type="InterPro" id="IPR007016">
    <property type="entry name" value="O-antigen_ligase-rel_domated"/>
</dbReference>
<name>A0A6J4KQX7_9GAMM</name>
<evidence type="ECO:0000256" key="3">
    <source>
        <dbReference type="ARBA" id="ARBA00022989"/>
    </source>
</evidence>
<keyword evidence="3 5" id="KW-1133">Transmembrane helix</keyword>
<feature type="transmembrane region" description="Helical" evidence="5">
    <location>
        <begin position="20"/>
        <end position="41"/>
    </location>
</feature>
<dbReference type="PANTHER" id="PTHR37422">
    <property type="entry name" value="TEICHURONIC ACID BIOSYNTHESIS PROTEIN TUAE"/>
    <property type="match status" value="1"/>
</dbReference>
<gene>
    <name evidence="7" type="ORF">AVDCRST_MAG71-585</name>
</gene>
<dbReference type="GO" id="GO:0016020">
    <property type="term" value="C:membrane"/>
    <property type="evidence" value="ECO:0007669"/>
    <property type="project" value="UniProtKB-SubCell"/>
</dbReference>
<evidence type="ECO:0000259" key="6">
    <source>
        <dbReference type="Pfam" id="PF04932"/>
    </source>
</evidence>
<evidence type="ECO:0000256" key="2">
    <source>
        <dbReference type="ARBA" id="ARBA00022692"/>
    </source>
</evidence>
<dbReference type="Pfam" id="PF04932">
    <property type="entry name" value="Wzy_C"/>
    <property type="match status" value="1"/>
</dbReference>
<reference evidence="7" key="1">
    <citation type="submission" date="2020-02" db="EMBL/GenBank/DDBJ databases">
        <authorList>
            <person name="Meier V. D."/>
        </authorList>
    </citation>
    <scope>NUCLEOTIDE SEQUENCE</scope>
    <source>
        <strain evidence="7">AVDCRST_MAG71</strain>
    </source>
</reference>
<evidence type="ECO:0000256" key="1">
    <source>
        <dbReference type="ARBA" id="ARBA00004141"/>
    </source>
</evidence>
<feature type="transmembrane region" description="Helical" evidence="5">
    <location>
        <begin position="61"/>
        <end position="82"/>
    </location>
</feature>
<feature type="transmembrane region" description="Helical" evidence="5">
    <location>
        <begin position="215"/>
        <end position="236"/>
    </location>
</feature>
<dbReference type="InterPro" id="IPR051533">
    <property type="entry name" value="WaaL-like"/>
</dbReference>
<feature type="transmembrane region" description="Helical" evidence="5">
    <location>
        <begin position="113"/>
        <end position="145"/>
    </location>
</feature>
<keyword evidence="2 5" id="KW-0812">Transmembrane</keyword>